<protein>
    <submittedName>
        <fullName evidence="1">Putative disease resistance RPP13-like protein 1</fullName>
    </submittedName>
</protein>
<proteinExistence type="predicted"/>
<evidence type="ECO:0000313" key="1">
    <source>
        <dbReference type="EMBL" id="KAF7813107.1"/>
    </source>
</evidence>
<reference evidence="1" key="1">
    <citation type="submission" date="2020-09" db="EMBL/GenBank/DDBJ databases">
        <title>Genome-Enabled Discovery of Anthraquinone Biosynthesis in Senna tora.</title>
        <authorList>
            <person name="Kang S.-H."/>
            <person name="Pandey R.P."/>
            <person name="Lee C.-M."/>
            <person name="Sim J.-S."/>
            <person name="Jeong J.-T."/>
            <person name="Choi B.-S."/>
            <person name="Jung M."/>
            <person name="Ginzburg D."/>
            <person name="Zhao K."/>
            <person name="Won S.Y."/>
            <person name="Oh T.-J."/>
            <person name="Yu Y."/>
            <person name="Kim N.-H."/>
            <person name="Lee O.R."/>
            <person name="Lee T.-H."/>
            <person name="Bashyal P."/>
            <person name="Kim T.-S."/>
            <person name="Lee W.-H."/>
            <person name="Kawkins C."/>
            <person name="Kim C.-K."/>
            <person name="Kim J.S."/>
            <person name="Ahn B.O."/>
            <person name="Rhee S.Y."/>
            <person name="Sohng J.K."/>
        </authorList>
    </citation>
    <scope>NUCLEOTIDE SEQUENCE</scope>
    <source>
        <tissue evidence="1">Leaf</tissue>
    </source>
</reference>
<comment type="caution">
    <text evidence="1">The sequence shown here is derived from an EMBL/GenBank/DDBJ whole genome shotgun (WGS) entry which is preliminary data.</text>
</comment>
<dbReference type="Proteomes" id="UP000634136">
    <property type="component" value="Unassembled WGS sequence"/>
</dbReference>
<name>A0A834T3G5_9FABA</name>
<evidence type="ECO:0000313" key="2">
    <source>
        <dbReference type="Proteomes" id="UP000634136"/>
    </source>
</evidence>
<organism evidence="1 2">
    <name type="scientific">Senna tora</name>
    <dbReference type="NCBI Taxonomy" id="362788"/>
    <lineage>
        <taxon>Eukaryota</taxon>
        <taxon>Viridiplantae</taxon>
        <taxon>Streptophyta</taxon>
        <taxon>Embryophyta</taxon>
        <taxon>Tracheophyta</taxon>
        <taxon>Spermatophyta</taxon>
        <taxon>Magnoliopsida</taxon>
        <taxon>eudicotyledons</taxon>
        <taxon>Gunneridae</taxon>
        <taxon>Pentapetalae</taxon>
        <taxon>rosids</taxon>
        <taxon>fabids</taxon>
        <taxon>Fabales</taxon>
        <taxon>Fabaceae</taxon>
        <taxon>Caesalpinioideae</taxon>
        <taxon>Cassia clade</taxon>
        <taxon>Senna</taxon>
    </lineage>
</organism>
<keyword evidence="2" id="KW-1185">Reference proteome</keyword>
<dbReference type="EMBL" id="JAAIUW010000010">
    <property type="protein sequence ID" value="KAF7813107.1"/>
    <property type="molecule type" value="Genomic_DNA"/>
</dbReference>
<dbReference type="AlphaFoldDB" id="A0A834T3G5"/>
<accession>A0A834T3G5</accession>
<sequence length="35" mass="4166">MRVKEFFVILHNVWNENRELWVDLQAPFKYGAAGS</sequence>
<gene>
    <name evidence="1" type="ORF">G2W53_034083</name>
</gene>